<dbReference type="InterPro" id="IPR058912">
    <property type="entry name" value="HTH_animal"/>
</dbReference>
<dbReference type="PROSITE" id="PS50878">
    <property type="entry name" value="RT_POL"/>
    <property type="match status" value="1"/>
</dbReference>
<evidence type="ECO:0000259" key="1">
    <source>
        <dbReference type="PROSITE" id="PS50878"/>
    </source>
</evidence>
<dbReference type="AlphaFoldDB" id="A0A7I4Y8Y3"/>
<organism evidence="2 3">
    <name type="scientific">Haemonchus contortus</name>
    <name type="common">Barber pole worm</name>
    <dbReference type="NCBI Taxonomy" id="6289"/>
    <lineage>
        <taxon>Eukaryota</taxon>
        <taxon>Metazoa</taxon>
        <taxon>Ecdysozoa</taxon>
        <taxon>Nematoda</taxon>
        <taxon>Chromadorea</taxon>
        <taxon>Rhabditida</taxon>
        <taxon>Rhabditina</taxon>
        <taxon>Rhabditomorpha</taxon>
        <taxon>Strongyloidea</taxon>
        <taxon>Trichostrongylidae</taxon>
        <taxon>Haemonchus</taxon>
    </lineage>
</organism>
<dbReference type="SUPFAM" id="SSF56672">
    <property type="entry name" value="DNA/RNA polymerases"/>
    <property type="match status" value="1"/>
</dbReference>
<dbReference type="InterPro" id="IPR000477">
    <property type="entry name" value="RT_dom"/>
</dbReference>
<keyword evidence="2" id="KW-1185">Reference proteome</keyword>
<evidence type="ECO:0000313" key="2">
    <source>
        <dbReference type="Proteomes" id="UP000025227"/>
    </source>
</evidence>
<protein>
    <submittedName>
        <fullName evidence="3">Reverse transcriptase domain-containing protein</fullName>
    </submittedName>
</protein>
<dbReference type="OrthoDB" id="5849335at2759"/>
<reference evidence="3" key="1">
    <citation type="submission" date="2020-12" db="UniProtKB">
        <authorList>
            <consortium name="WormBaseParasite"/>
        </authorList>
    </citation>
    <scope>IDENTIFICATION</scope>
    <source>
        <strain evidence="3">MHco3</strain>
    </source>
</reference>
<dbReference type="InterPro" id="IPR043502">
    <property type="entry name" value="DNA/RNA_pol_sf"/>
</dbReference>
<dbReference type="Pfam" id="PF26215">
    <property type="entry name" value="HTH_animal"/>
    <property type="match status" value="1"/>
</dbReference>
<name>A0A7I4Y8Y3_HAECO</name>
<dbReference type="InterPro" id="IPR035901">
    <property type="entry name" value="GIY-YIG_endonuc_sf"/>
</dbReference>
<feature type="domain" description="Reverse transcriptase" evidence="1">
    <location>
        <begin position="1"/>
        <end position="267"/>
    </location>
</feature>
<evidence type="ECO:0000313" key="3">
    <source>
        <dbReference type="WBParaSite" id="HCON_00067140-00001"/>
    </source>
</evidence>
<dbReference type="Gene3D" id="3.40.1440.10">
    <property type="entry name" value="GIY-YIG endonuclease"/>
    <property type="match status" value="1"/>
</dbReference>
<dbReference type="OMA" id="WITSINQ"/>
<dbReference type="WBParaSite" id="HCON_00067140-00001">
    <property type="protein sequence ID" value="HCON_00067140-00001"/>
    <property type="gene ID" value="HCON_00067140"/>
</dbReference>
<dbReference type="PANTHER" id="PTHR21301">
    <property type="entry name" value="REVERSE TRANSCRIPTASE"/>
    <property type="match status" value="1"/>
</dbReference>
<proteinExistence type="predicted"/>
<dbReference type="PANTHER" id="PTHR21301:SF10">
    <property type="entry name" value="REVERSE TRANSCRIPTASE DOMAIN-CONTAINING PROTEIN"/>
    <property type="match status" value="1"/>
</dbReference>
<dbReference type="Proteomes" id="UP000025227">
    <property type="component" value="Unplaced"/>
</dbReference>
<dbReference type="Pfam" id="PF00078">
    <property type="entry name" value="RVT_1"/>
    <property type="match status" value="1"/>
</dbReference>
<accession>A0A7I4Y8Y3</accession>
<sequence>MTHEPVRCSATPKESIKMACDIAEMNGYRNPVLYLLIKTHKFLDADDLASINPTSVKVRPIISCVGGPTDRIAWFLNTILVQLLKFIPSHLTNTQMFLDRLGALHLTGSCVMESFDVEALYTNVSNGSAMEAVVELLSQHQSDINMRGLSISQLMALVNECLSCNIFKWSGRYFAQTRGLAMGQRLAPVLAIAFMAKIEAPVHEYLPLLYCRYIDDCFIVCATQKEIDVCFDLLNSQSEHIKLTREKPTGNWLPFLNVQVRLHGDTMITKWYRKPSNKNIIVHYYSAHPFYIKRAVVRNMFRTAKKVCTGEDERKESIKMACDIAEMNGYRNFPTTRRAPSGGVILRHGSTSIDGKIPFVLPFISDEVSATIRKCLKRSGLENVVTIVNVPPLNLKKRLVRNRLYDRLCTTSNCVVCTAGREGDCNMSGVVYKITCRDCGDEYIGETARPLHVRVKEHIDGMKRLNESTALGSHRIQKHNGGVFEVTVEVVAQESQLCACKTLEAFWIQVTDPKMNRREECLAITRELRPYIKLAFP</sequence>
<dbReference type="SUPFAM" id="SSF82771">
    <property type="entry name" value="GIY-YIG endonuclease"/>
    <property type="match status" value="1"/>
</dbReference>